<evidence type="ECO:0000259" key="3">
    <source>
        <dbReference type="PROSITE" id="PS51084"/>
    </source>
</evidence>
<accession>A0AAE0M429</accession>
<dbReference type="SUPFAM" id="SSF54197">
    <property type="entry name" value="HIT-like"/>
    <property type="match status" value="1"/>
</dbReference>
<dbReference type="PANTHER" id="PTHR46243">
    <property type="entry name" value="BIS(5'-ADENOSYL)-TRIPHOSPHATASE"/>
    <property type="match status" value="1"/>
</dbReference>
<dbReference type="PROSITE" id="PS00892">
    <property type="entry name" value="HIT_1"/>
    <property type="match status" value="1"/>
</dbReference>
<gene>
    <name evidence="4" type="ORF">B0H66DRAFT_557359</name>
</gene>
<dbReference type="InterPro" id="IPR051884">
    <property type="entry name" value="Bis(5'-adenosyl)-TPase_reg"/>
</dbReference>
<keyword evidence="5" id="KW-1185">Reference proteome</keyword>
<dbReference type="PANTHER" id="PTHR46243:SF1">
    <property type="entry name" value="BIS(5'-ADENOSYL)-TRIPHOSPHATASE"/>
    <property type="match status" value="1"/>
</dbReference>
<dbReference type="InterPro" id="IPR019808">
    <property type="entry name" value="Histidine_triad_CS"/>
</dbReference>
<dbReference type="Proteomes" id="UP001283341">
    <property type="component" value="Unassembled WGS sequence"/>
</dbReference>
<dbReference type="InterPro" id="IPR011146">
    <property type="entry name" value="HIT-like"/>
</dbReference>
<feature type="compositionally biased region" description="Basic and acidic residues" evidence="2">
    <location>
        <begin position="46"/>
        <end position="63"/>
    </location>
</feature>
<feature type="region of interest" description="Disordered" evidence="2">
    <location>
        <begin position="43"/>
        <end position="121"/>
    </location>
</feature>
<feature type="short sequence motif" description="Histidine triad motif" evidence="1">
    <location>
        <begin position="33"/>
        <end position="37"/>
    </location>
</feature>
<evidence type="ECO:0000256" key="2">
    <source>
        <dbReference type="SAM" id="MobiDB-lite"/>
    </source>
</evidence>
<feature type="compositionally biased region" description="Basic and acidic residues" evidence="2">
    <location>
        <begin position="89"/>
        <end position="102"/>
    </location>
</feature>
<dbReference type="EMBL" id="JAUEDM010000004">
    <property type="protein sequence ID" value="KAK3318467.1"/>
    <property type="molecule type" value="Genomic_DNA"/>
</dbReference>
<feature type="compositionally biased region" description="Basic and acidic residues" evidence="2">
    <location>
        <begin position="111"/>
        <end position="121"/>
    </location>
</feature>
<name>A0AAE0M429_9PEZI</name>
<proteinExistence type="predicted"/>
<dbReference type="Pfam" id="PF01230">
    <property type="entry name" value="HIT"/>
    <property type="match status" value="1"/>
</dbReference>
<protein>
    <recommendedName>
        <fullName evidence="3">HIT domain-containing protein</fullName>
    </recommendedName>
</protein>
<feature type="domain" description="HIT" evidence="3">
    <location>
        <begin position="1"/>
        <end position="48"/>
    </location>
</feature>
<dbReference type="AlphaFoldDB" id="A0AAE0M429"/>
<evidence type="ECO:0000313" key="4">
    <source>
        <dbReference type="EMBL" id="KAK3318467.1"/>
    </source>
</evidence>
<evidence type="ECO:0000256" key="1">
    <source>
        <dbReference type="PROSITE-ProRule" id="PRU00464"/>
    </source>
</evidence>
<dbReference type="GO" id="GO:0003824">
    <property type="term" value="F:catalytic activity"/>
    <property type="evidence" value="ECO:0007669"/>
    <property type="project" value="InterPro"/>
</dbReference>
<organism evidence="4 5">
    <name type="scientific">Apodospora peruviana</name>
    <dbReference type="NCBI Taxonomy" id="516989"/>
    <lineage>
        <taxon>Eukaryota</taxon>
        <taxon>Fungi</taxon>
        <taxon>Dikarya</taxon>
        <taxon>Ascomycota</taxon>
        <taxon>Pezizomycotina</taxon>
        <taxon>Sordariomycetes</taxon>
        <taxon>Sordariomycetidae</taxon>
        <taxon>Sordariales</taxon>
        <taxon>Lasiosphaeriaceae</taxon>
        <taxon>Apodospora</taxon>
    </lineage>
</organism>
<comment type="caution">
    <text evidence="4">The sequence shown here is derived from an EMBL/GenBank/DDBJ whole genome shotgun (WGS) entry which is preliminary data.</text>
</comment>
<reference evidence="4" key="1">
    <citation type="journal article" date="2023" name="Mol. Phylogenet. Evol.">
        <title>Genome-scale phylogeny and comparative genomics of the fungal order Sordariales.</title>
        <authorList>
            <person name="Hensen N."/>
            <person name="Bonometti L."/>
            <person name="Westerberg I."/>
            <person name="Brannstrom I.O."/>
            <person name="Guillou S."/>
            <person name="Cros-Aarteil S."/>
            <person name="Calhoun S."/>
            <person name="Haridas S."/>
            <person name="Kuo A."/>
            <person name="Mondo S."/>
            <person name="Pangilinan J."/>
            <person name="Riley R."/>
            <person name="LaButti K."/>
            <person name="Andreopoulos B."/>
            <person name="Lipzen A."/>
            <person name="Chen C."/>
            <person name="Yan M."/>
            <person name="Daum C."/>
            <person name="Ng V."/>
            <person name="Clum A."/>
            <person name="Steindorff A."/>
            <person name="Ohm R.A."/>
            <person name="Martin F."/>
            <person name="Silar P."/>
            <person name="Natvig D.O."/>
            <person name="Lalanne C."/>
            <person name="Gautier V."/>
            <person name="Ament-Velasquez S.L."/>
            <person name="Kruys A."/>
            <person name="Hutchinson M.I."/>
            <person name="Powell A.J."/>
            <person name="Barry K."/>
            <person name="Miller A.N."/>
            <person name="Grigoriev I.V."/>
            <person name="Debuchy R."/>
            <person name="Gladieux P."/>
            <person name="Hiltunen Thoren M."/>
            <person name="Johannesson H."/>
        </authorList>
    </citation>
    <scope>NUCLEOTIDE SEQUENCE</scope>
    <source>
        <strain evidence="4">CBS 118394</strain>
    </source>
</reference>
<dbReference type="InterPro" id="IPR036265">
    <property type="entry name" value="HIT-like_sf"/>
</dbReference>
<sequence>MLARYYFDGDEVGLGSFNIAVQDGPEAGQTVAHVHVHVIPRIRGSTAKDAETPSDELYDRMADEDGNVGGAQWDFHHHQLKQQQQQEQRGGRDQGEKQRPEPGGKFPSIEDCERVARSMEEMEAEAKVYRRVLEEMDAEKEEDGGRS</sequence>
<evidence type="ECO:0000313" key="5">
    <source>
        <dbReference type="Proteomes" id="UP001283341"/>
    </source>
</evidence>
<dbReference type="Gene3D" id="3.30.428.10">
    <property type="entry name" value="HIT-like"/>
    <property type="match status" value="1"/>
</dbReference>
<dbReference type="PROSITE" id="PS51084">
    <property type="entry name" value="HIT_2"/>
    <property type="match status" value="1"/>
</dbReference>
<reference evidence="4" key="2">
    <citation type="submission" date="2023-06" db="EMBL/GenBank/DDBJ databases">
        <authorList>
            <consortium name="Lawrence Berkeley National Laboratory"/>
            <person name="Haridas S."/>
            <person name="Hensen N."/>
            <person name="Bonometti L."/>
            <person name="Westerberg I."/>
            <person name="Brannstrom I.O."/>
            <person name="Guillou S."/>
            <person name="Cros-Aarteil S."/>
            <person name="Calhoun S."/>
            <person name="Kuo A."/>
            <person name="Mondo S."/>
            <person name="Pangilinan J."/>
            <person name="Riley R."/>
            <person name="Labutti K."/>
            <person name="Andreopoulos B."/>
            <person name="Lipzen A."/>
            <person name="Chen C."/>
            <person name="Yanf M."/>
            <person name="Daum C."/>
            <person name="Ng V."/>
            <person name="Clum A."/>
            <person name="Steindorff A."/>
            <person name="Ohm R."/>
            <person name="Martin F."/>
            <person name="Silar P."/>
            <person name="Natvig D."/>
            <person name="Lalanne C."/>
            <person name="Gautier V."/>
            <person name="Ament-Velasquez S.L."/>
            <person name="Kruys A."/>
            <person name="Hutchinson M.I."/>
            <person name="Powell A.J."/>
            <person name="Barry K."/>
            <person name="Miller A.N."/>
            <person name="Grigoriev I.V."/>
            <person name="Debuchy R."/>
            <person name="Gladieux P."/>
            <person name="Thoren M.H."/>
            <person name="Johannesson H."/>
        </authorList>
    </citation>
    <scope>NUCLEOTIDE SEQUENCE</scope>
    <source>
        <strain evidence="4">CBS 118394</strain>
    </source>
</reference>